<dbReference type="InterPro" id="IPR053874">
    <property type="entry name" value="CATSPERG_Ig-like"/>
</dbReference>
<evidence type="ECO:0000256" key="1">
    <source>
        <dbReference type="SAM" id="Phobius"/>
    </source>
</evidence>
<dbReference type="GO" id="GO:0036128">
    <property type="term" value="C:CatSper complex"/>
    <property type="evidence" value="ECO:0007669"/>
    <property type="project" value="InterPro"/>
</dbReference>
<feature type="domain" description="CATSPERG C-terminal" evidence="2">
    <location>
        <begin position="702"/>
        <end position="754"/>
    </location>
</feature>
<dbReference type="Proteomes" id="UP000230750">
    <property type="component" value="Unassembled WGS sequence"/>
</dbReference>
<evidence type="ECO:0000313" key="5">
    <source>
        <dbReference type="Proteomes" id="UP000230750"/>
    </source>
</evidence>
<dbReference type="GO" id="GO:0097228">
    <property type="term" value="C:sperm principal piece"/>
    <property type="evidence" value="ECO:0007669"/>
    <property type="project" value="InterPro"/>
</dbReference>
<dbReference type="InterPro" id="IPR028246">
    <property type="entry name" value="CATSPERG"/>
</dbReference>
<sequence>MDRSCSSAICDPGWVAPLPTSQDHHLIKVQISTRGGYHGIQSSQFIIHVDGYWREFESGDSPLTTISESMNSRHIQDHLRSLKPTIVYYLSPLTSPMFLLSDERGLIFSSNDFKDNIVLQVTATTVTRVCQEDARFVVSLPDRILYGDSYAAFEIFGNFAVVSQQSMDFIPINEVSCIKAIIIPPHSYLVEWFIYLIGSDGLATDKIYQAIIHTDEPLEFLAVTDGADSGACEFIKGANTGSFMSHTWRLVTNFPWGNCTLMNSDLCGIEMPLNLTGVTTTARPSKHIFLWGSTLIHSPDEGVTWHQVTDYNSAEIILLTTSADGQMVILNKNQEILYGSYGSSVSLTKLRPSSGWQLNEVLTMSSEVNQMVKTISVYFDSYFALREVIVSEDESNGQLSLSSRIIPAVRITQLEKESAPLRAGTMTTNKEETPSCPFSRLLVSTELSSVERQELYELRPPSLTMSKLHDENSLLIYQGLLHLILDLREKGRRMAYAGDLHNPLEQFLNLRKPLEAYHVYMYRNRLLPIGIHITLQPFRNGGIQVREGRVFSLPAEVFLDKGDSYQFKIELRGWSYEEREAGLYHHQNLDLIQVMVEVSDLNLLQVNLFRRVDYLRDTVEYTVTLEDLASIGHKAPPGRLLQVSSFTLEVWNSALSCFEETNDKTETKGLIGITVLHGCPPGMVLQYDINATILYNGISSVYECPQVDPNLPCVYFKHEFHPLFKVLDVTTRKSKPFTGRYTLKVIGGQGTQEDERLLHSKEYPSITGWIGSELLQMTFSKDVASSSSYCEYTVQFMVKVHSLPISSQRSVRIVAWCMLLSCGIIGLFLLCDWNERRIWQRTKLWAQQGFKVHPNMGSREWGIQTSASGSESSFSSNPFGDSIAARRTLNHKQPNRAEITWNLDGAWTESKSTNTLDQISEEVESEVL</sequence>
<comment type="caution">
    <text evidence="4">The sequence shown here is derived from an EMBL/GenBank/DDBJ whole genome shotgun (WGS) entry which is preliminary data.</text>
</comment>
<dbReference type="AlphaFoldDB" id="A0A2G8L5F2"/>
<dbReference type="InterPro" id="IPR053873">
    <property type="entry name" value="CATSPERG_C"/>
</dbReference>
<reference evidence="4 5" key="1">
    <citation type="journal article" date="2017" name="PLoS Biol.">
        <title>The sea cucumber genome provides insights into morphological evolution and visceral regeneration.</title>
        <authorList>
            <person name="Zhang X."/>
            <person name="Sun L."/>
            <person name="Yuan J."/>
            <person name="Sun Y."/>
            <person name="Gao Y."/>
            <person name="Zhang L."/>
            <person name="Li S."/>
            <person name="Dai H."/>
            <person name="Hamel J.F."/>
            <person name="Liu C."/>
            <person name="Yu Y."/>
            <person name="Liu S."/>
            <person name="Lin W."/>
            <person name="Guo K."/>
            <person name="Jin S."/>
            <person name="Xu P."/>
            <person name="Storey K.B."/>
            <person name="Huan P."/>
            <person name="Zhang T."/>
            <person name="Zhou Y."/>
            <person name="Zhang J."/>
            <person name="Lin C."/>
            <person name="Li X."/>
            <person name="Xing L."/>
            <person name="Huo D."/>
            <person name="Sun M."/>
            <person name="Wang L."/>
            <person name="Mercier A."/>
            <person name="Li F."/>
            <person name="Yang H."/>
            <person name="Xiang J."/>
        </authorList>
    </citation>
    <scope>NUCLEOTIDE SEQUENCE [LARGE SCALE GENOMIC DNA]</scope>
    <source>
        <strain evidence="4">Shaxun</strain>
        <tissue evidence="4">Muscle</tissue>
    </source>
</reference>
<keyword evidence="5" id="KW-1185">Reference proteome</keyword>
<organism evidence="4 5">
    <name type="scientific">Stichopus japonicus</name>
    <name type="common">Sea cucumber</name>
    <dbReference type="NCBI Taxonomy" id="307972"/>
    <lineage>
        <taxon>Eukaryota</taxon>
        <taxon>Metazoa</taxon>
        <taxon>Echinodermata</taxon>
        <taxon>Eleutherozoa</taxon>
        <taxon>Echinozoa</taxon>
        <taxon>Holothuroidea</taxon>
        <taxon>Aspidochirotacea</taxon>
        <taxon>Aspidochirotida</taxon>
        <taxon>Stichopodidae</taxon>
        <taxon>Apostichopus</taxon>
    </lineage>
</organism>
<evidence type="ECO:0000259" key="3">
    <source>
        <dbReference type="Pfam" id="PF22851"/>
    </source>
</evidence>
<dbReference type="STRING" id="307972.A0A2G8L5F2"/>
<evidence type="ECO:0000313" key="4">
    <source>
        <dbReference type="EMBL" id="PIK55487.1"/>
    </source>
</evidence>
<dbReference type="PANTHER" id="PTHR14327:SF1">
    <property type="entry name" value="CATION CHANNEL SPERM-ASSOCIATED AUXILIARY SUBUNIT GAMMA"/>
    <property type="match status" value="1"/>
</dbReference>
<keyword evidence="1" id="KW-1133">Transmembrane helix</keyword>
<dbReference type="Pfam" id="PF22846">
    <property type="entry name" value="CATSPERG_C"/>
    <property type="match status" value="1"/>
</dbReference>
<accession>A0A2G8L5F2</accession>
<name>A0A2G8L5F2_STIJA</name>
<dbReference type="Pfam" id="PF22851">
    <property type="entry name" value="CATSPERG_Ig-like"/>
    <property type="match status" value="1"/>
</dbReference>
<keyword evidence="1" id="KW-0812">Transmembrane</keyword>
<keyword evidence="1" id="KW-0472">Membrane</keyword>
<feature type="transmembrane region" description="Helical" evidence="1">
    <location>
        <begin position="813"/>
        <end position="831"/>
    </location>
</feature>
<evidence type="ECO:0000259" key="2">
    <source>
        <dbReference type="Pfam" id="PF22846"/>
    </source>
</evidence>
<dbReference type="EMBL" id="MRZV01000214">
    <property type="protein sequence ID" value="PIK55487.1"/>
    <property type="molecule type" value="Genomic_DNA"/>
</dbReference>
<proteinExistence type="predicted"/>
<feature type="domain" description="CATSPERG Ig-like" evidence="3">
    <location>
        <begin position="553"/>
        <end position="676"/>
    </location>
</feature>
<gene>
    <name evidence="4" type="ORF">BSL78_07647</name>
</gene>
<protein>
    <submittedName>
        <fullName evidence="4">Cation channel sperm-associated protein subunit gamma</fullName>
    </submittedName>
</protein>
<dbReference type="OrthoDB" id="10067721at2759"/>
<dbReference type="PANTHER" id="PTHR14327">
    <property type="entry name" value="CATION CHANNEL SPERM-ASSOCIATED PROTEIN SUBUNIT GAMMA"/>
    <property type="match status" value="1"/>
</dbReference>